<gene>
    <name evidence="2" type="ORF">NY014_03880</name>
</gene>
<dbReference type="Pfam" id="PF11625">
    <property type="entry name" value="DUF3253"/>
    <property type="match status" value="1"/>
</dbReference>
<sequence length="81" mass="9498">MDILRVAILEFCRQRPTSTFCPSEVVRRLYPESWRHFLPEIRSKAMEMYKNGEILVTQKDEPIDPNLDPKGPIRISKPKGK</sequence>
<name>A0ABT2G2R5_9BACT</name>
<reference evidence="2 3" key="1">
    <citation type="submission" date="2022-08" db="EMBL/GenBank/DDBJ databases">
        <title>Algoriphagus sp. CAU 1643 isolated from mud.</title>
        <authorList>
            <person name="Kim W."/>
        </authorList>
    </citation>
    <scope>NUCLEOTIDE SEQUENCE [LARGE SCALE GENOMIC DNA]</scope>
    <source>
        <strain evidence="2 3">CAU 1643</strain>
    </source>
</reference>
<evidence type="ECO:0000313" key="2">
    <source>
        <dbReference type="EMBL" id="MCS5489551.1"/>
    </source>
</evidence>
<accession>A0ABT2G2R5</accession>
<dbReference type="SUPFAM" id="SSF46785">
    <property type="entry name" value="Winged helix' DNA-binding domain"/>
    <property type="match status" value="1"/>
</dbReference>
<feature type="region of interest" description="Disordered" evidence="1">
    <location>
        <begin position="59"/>
        <end position="81"/>
    </location>
</feature>
<protein>
    <submittedName>
        <fullName evidence="2">DUF3253 domain-containing protein</fullName>
    </submittedName>
</protein>
<dbReference type="RefSeq" id="WP_259413220.1">
    <property type="nucleotide sequence ID" value="NZ_JANWGH010000001.1"/>
</dbReference>
<keyword evidence="3" id="KW-1185">Reference proteome</keyword>
<dbReference type="InterPro" id="IPR036388">
    <property type="entry name" value="WH-like_DNA-bd_sf"/>
</dbReference>
<comment type="caution">
    <text evidence="2">The sequence shown here is derived from an EMBL/GenBank/DDBJ whole genome shotgun (WGS) entry which is preliminary data.</text>
</comment>
<dbReference type="EMBL" id="JANWGH010000001">
    <property type="protein sequence ID" value="MCS5489551.1"/>
    <property type="molecule type" value="Genomic_DNA"/>
</dbReference>
<evidence type="ECO:0000313" key="3">
    <source>
        <dbReference type="Proteomes" id="UP001206788"/>
    </source>
</evidence>
<dbReference type="InterPro" id="IPR021660">
    <property type="entry name" value="DUF3253"/>
</dbReference>
<evidence type="ECO:0000256" key="1">
    <source>
        <dbReference type="SAM" id="MobiDB-lite"/>
    </source>
</evidence>
<proteinExistence type="predicted"/>
<dbReference type="InterPro" id="IPR036390">
    <property type="entry name" value="WH_DNA-bd_sf"/>
</dbReference>
<dbReference type="Proteomes" id="UP001206788">
    <property type="component" value="Unassembled WGS sequence"/>
</dbReference>
<organism evidence="2 3">
    <name type="scientific">Algoriphagus limi</name>
    <dbReference type="NCBI Taxonomy" id="2975273"/>
    <lineage>
        <taxon>Bacteria</taxon>
        <taxon>Pseudomonadati</taxon>
        <taxon>Bacteroidota</taxon>
        <taxon>Cytophagia</taxon>
        <taxon>Cytophagales</taxon>
        <taxon>Cyclobacteriaceae</taxon>
        <taxon>Algoriphagus</taxon>
    </lineage>
</organism>
<dbReference type="Gene3D" id="1.10.10.10">
    <property type="entry name" value="Winged helix-like DNA-binding domain superfamily/Winged helix DNA-binding domain"/>
    <property type="match status" value="1"/>
</dbReference>